<proteinExistence type="predicted"/>
<reference evidence="2" key="2">
    <citation type="submission" date="2025-05" db="UniProtKB">
        <authorList>
            <consortium name="EnsemblMetazoa"/>
        </authorList>
    </citation>
    <scope>IDENTIFICATION</scope>
    <source>
        <strain evidence="2">Foshan</strain>
    </source>
</reference>
<dbReference type="GeneID" id="115263094"/>
<dbReference type="EnsemblMetazoa" id="AALFPA23_017071.R24912">
    <property type="protein sequence ID" value="AALFPA23_017071.P24912"/>
    <property type="gene ID" value="AALFPA23_017071"/>
</dbReference>
<feature type="signal peptide" evidence="1">
    <location>
        <begin position="1"/>
        <end position="18"/>
    </location>
</feature>
<evidence type="ECO:0000313" key="2">
    <source>
        <dbReference type="EnsemblMetazoa" id="AALFPA23_017071.P24912"/>
    </source>
</evidence>
<accession>A0ABM1ZC23</accession>
<reference evidence="3" key="1">
    <citation type="journal article" date="2015" name="Proc. Natl. Acad. Sci. U.S.A.">
        <title>Genome sequence of the Asian Tiger mosquito, Aedes albopictus, reveals insights into its biology, genetics, and evolution.</title>
        <authorList>
            <person name="Chen X.G."/>
            <person name="Jiang X."/>
            <person name="Gu J."/>
            <person name="Xu M."/>
            <person name="Wu Y."/>
            <person name="Deng Y."/>
            <person name="Zhang C."/>
            <person name="Bonizzoni M."/>
            <person name="Dermauw W."/>
            <person name="Vontas J."/>
            <person name="Armbruster P."/>
            <person name="Huang X."/>
            <person name="Yang Y."/>
            <person name="Zhang H."/>
            <person name="He W."/>
            <person name="Peng H."/>
            <person name="Liu Y."/>
            <person name="Wu K."/>
            <person name="Chen J."/>
            <person name="Lirakis M."/>
            <person name="Topalis P."/>
            <person name="Van Leeuwen T."/>
            <person name="Hall A.B."/>
            <person name="Jiang X."/>
            <person name="Thorpe C."/>
            <person name="Mueller R.L."/>
            <person name="Sun C."/>
            <person name="Waterhouse R.M."/>
            <person name="Yan G."/>
            <person name="Tu Z.J."/>
            <person name="Fang X."/>
            <person name="James A.A."/>
        </authorList>
    </citation>
    <scope>NUCLEOTIDE SEQUENCE [LARGE SCALE GENOMIC DNA]</scope>
    <source>
        <strain evidence="3">Foshan</strain>
    </source>
</reference>
<evidence type="ECO:0000313" key="3">
    <source>
        <dbReference type="Proteomes" id="UP000069940"/>
    </source>
</evidence>
<dbReference type="RefSeq" id="XP_029721872.1">
    <property type="nucleotide sequence ID" value="XM_029866012.2"/>
</dbReference>
<sequence length="110" mass="12246">MMKVIAAVLLISVLAVYGKPTSVDEAIDAPVADLVQTSQAVAEQDPKVEAIKETAVEMSDENKEAMDNAETFGFGYYRTYYPRVYIPSVPVMPHYVYPAVPHYPGLVHYY</sequence>
<keyword evidence="1" id="KW-0732">Signal</keyword>
<protein>
    <submittedName>
        <fullName evidence="2">Uncharacterized protein</fullName>
    </submittedName>
</protein>
<keyword evidence="3" id="KW-1185">Reference proteome</keyword>
<name>A0ABM1ZC23_AEDAL</name>
<feature type="chain" id="PRO_5046495627" evidence="1">
    <location>
        <begin position="19"/>
        <end position="110"/>
    </location>
</feature>
<dbReference type="Proteomes" id="UP000069940">
    <property type="component" value="Unassembled WGS sequence"/>
</dbReference>
<organism evidence="2 3">
    <name type="scientific">Aedes albopictus</name>
    <name type="common">Asian tiger mosquito</name>
    <name type="synonym">Stegomyia albopicta</name>
    <dbReference type="NCBI Taxonomy" id="7160"/>
    <lineage>
        <taxon>Eukaryota</taxon>
        <taxon>Metazoa</taxon>
        <taxon>Ecdysozoa</taxon>
        <taxon>Arthropoda</taxon>
        <taxon>Hexapoda</taxon>
        <taxon>Insecta</taxon>
        <taxon>Pterygota</taxon>
        <taxon>Neoptera</taxon>
        <taxon>Endopterygota</taxon>
        <taxon>Diptera</taxon>
        <taxon>Nematocera</taxon>
        <taxon>Culicoidea</taxon>
        <taxon>Culicidae</taxon>
        <taxon>Culicinae</taxon>
        <taxon>Aedini</taxon>
        <taxon>Aedes</taxon>
        <taxon>Stegomyia</taxon>
    </lineage>
</organism>
<evidence type="ECO:0000256" key="1">
    <source>
        <dbReference type="SAM" id="SignalP"/>
    </source>
</evidence>